<gene>
    <name evidence="1" type="ORF">U9M48_003827</name>
</gene>
<evidence type="ECO:0000313" key="2">
    <source>
        <dbReference type="Proteomes" id="UP001341281"/>
    </source>
</evidence>
<dbReference type="AlphaFoldDB" id="A0AAQ3PLP3"/>
<dbReference type="Proteomes" id="UP001341281">
    <property type="component" value="Chromosome 01"/>
</dbReference>
<accession>A0AAQ3PLP3</accession>
<proteinExistence type="predicted"/>
<keyword evidence="2" id="KW-1185">Reference proteome</keyword>
<name>A0AAQ3PLP3_PASNO</name>
<sequence length="198" mass="22983">MKQSLLDFGVVCGSVPLLCDNESAAKIAKNPVQHSRTKHIDIRHHLLRDHEAKGDITKTGVRSEEQLADIFTKPLGEETFCRLRSRGRRRPRWTEAKVLQWTGGNARRRSAMEARYMEGWFGNGGVSPPMDREATPMDWRSRVPLWCSNPSAWREGVRVRLWRLRLKTATQVQMTWWVGLRLAKIEDWAKTWPRKPAE</sequence>
<dbReference type="CDD" id="cd09272">
    <property type="entry name" value="RNase_HI_RT_Ty1"/>
    <property type="match status" value="1"/>
</dbReference>
<evidence type="ECO:0000313" key="1">
    <source>
        <dbReference type="EMBL" id="WVZ52805.1"/>
    </source>
</evidence>
<dbReference type="EMBL" id="CP144745">
    <property type="protein sequence ID" value="WVZ52805.1"/>
    <property type="molecule type" value="Genomic_DNA"/>
</dbReference>
<reference evidence="1 2" key="1">
    <citation type="submission" date="2024-02" db="EMBL/GenBank/DDBJ databases">
        <title>High-quality chromosome-scale genome assembly of Pensacola bahiagrass (Paspalum notatum Flugge var. saurae).</title>
        <authorList>
            <person name="Vega J.M."/>
            <person name="Podio M."/>
            <person name="Orjuela J."/>
            <person name="Siena L.A."/>
            <person name="Pessino S.C."/>
            <person name="Combes M.C."/>
            <person name="Mariac C."/>
            <person name="Albertini E."/>
            <person name="Pupilli F."/>
            <person name="Ortiz J.P.A."/>
            <person name="Leblanc O."/>
        </authorList>
    </citation>
    <scope>NUCLEOTIDE SEQUENCE [LARGE SCALE GENOMIC DNA]</scope>
    <source>
        <strain evidence="1">R1</strain>
        <tissue evidence="1">Leaf</tissue>
    </source>
</reference>
<organism evidence="1 2">
    <name type="scientific">Paspalum notatum var. saurae</name>
    <dbReference type="NCBI Taxonomy" id="547442"/>
    <lineage>
        <taxon>Eukaryota</taxon>
        <taxon>Viridiplantae</taxon>
        <taxon>Streptophyta</taxon>
        <taxon>Embryophyta</taxon>
        <taxon>Tracheophyta</taxon>
        <taxon>Spermatophyta</taxon>
        <taxon>Magnoliopsida</taxon>
        <taxon>Liliopsida</taxon>
        <taxon>Poales</taxon>
        <taxon>Poaceae</taxon>
        <taxon>PACMAD clade</taxon>
        <taxon>Panicoideae</taxon>
        <taxon>Andropogonodae</taxon>
        <taxon>Paspaleae</taxon>
        <taxon>Paspalinae</taxon>
        <taxon>Paspalum</taxon>
    </lineage>
</organism>
<protein>
    <submittedName>
        <fullName evidence="1">Uncharacterized protein</fullName>
    </submittedName>
</protein>